<dbReference type="EMBL" id="JAINUG010000314">
    <property type="protein sequence ID" value="KAJ8378678.1"/>
    <property type="molecule type" value="Genomic_DNA"/>
</dbReference>
<dbReference type="Proteomes" id="UP001221898">
    <property type="component" value="Unassembled WGS sequence"/>
</dbReference>
<reference evidence="1" key="1">
    <citation type="journal article" date="2023" name="Science">
        <title>Genome structures resolve the early diversification of teleost fishes.</title>
        <authorList>
            <person name="Parey E."/>
            <person name="Louis A."/>
            <person name="Montfort J."/>
            <person name="Bouchez O."/>
            <person name="Roques C."/>
            <person name="Iampietro C."/>
            <person name="Lluch J."/>
            <person name="Castinel A."/>
            <person name="Donnadieu C."/>
            <person name="Desvignes T."/>
            <person name="Floi Bucao C."/>
            <person name="Jouanno E."/>
            <person name="Wen M."/>
            <person name="Mejri S."/>
            <person name="Dirks R."/>
            <person name="Jansen H."/>
            <person name="Henkel C."/>
            <person name="Chen W.J."/>
            <person name="Zahm M."/>
            <person name="Cabau C."/>
            <person name="Klopp C."/>
            <person name="Thompson A.W."/>
            <person name="Robinson-Rechavi M."/>
            <person name="Braasch I."/>
            <person name="Lecointre G."/>
            <person name="Bobe J."/>
            <person name="Postlethwait J.H."/>
            <person name="Berthelot C."/>
            <person name="Roest Crollius H."/>
            <person name="Guiguen Y."/>
        </authorList>
    </citation>
    <scope>NUCLEOTIDE SEQUENCE</scope>
    <source>
        <strain evidence="1">NC1722</strain>
    </source>
</reference>
<accession>A0AAD7RET9</accession>
<gene>
    <name evidence="1" type="ORF">AAFF_G00237270</name>
</gene>
<keyword evidence="2" id="KW-1185">Reference proteome</keyword>
<evidence type="ECO:0000313" key="2">
    <source>
        <dbReference type="Proteomes" id="UP001221898"/>
    </source>
</evidence>
<name>A0AAD7RET9_9TELE</name>
<sequence>MGLKGSKSSSTEAHAFRMGLDTAGKSNLFYKLKKALFSIRSVEYVEVEGRADARQHETRKKRKRHWTHCGGCDASGLVYVMDDPTGGVWMKPKESSARFWKKNP</sequence>
<organism evidence="1 2">
    <name type="scientific">Aldrovandia affinis</name>
    <dbReference type="NCBI Taxonomy" id="143900"/>
    <lineage>
        <taxon>Eukaryota</taxon>
        <taxon>Metazoa</taxon>
        <taxon>Chordata</taxon>
        <taxon>Craniata</taxon>
        <taxon>Vertebrata</taxon>
        <taxon>Euteleostomi</taxon>
        <taxon>Actinopterygii</taxon>
        <taxon>Neopterygii</taxon>
        <taxon>Teleostei</taxon>
        <taxon>Notacanthiformes</taxon>
        <taxon>Halosauridae</taxon>
        <taxon>Aldrovandia</taxon>
    </lineage>
</organism>
<comment type="caution">
    <text evidence="1">The sequence shown here is derived from an EMBL/GenBank/DDBJ whole genome shotgun (WGS) entry which is preliminary data.</text>
</comment>
<protein>
    <submittedName>
        <fullName evidence="1">Uncharacterized protein</fullName>
    </submittedName>
</protein>
<evidence type="ECO:0000313" key="1">
    <source>
        <dbReference type="EMBL" id="KAJ8378678.1"/>
    </source>
</evidence>
<proteinExistence type="predicted"/>
<dbReference type="AlphaFoldDB" id="A0AAD7RET9"/>